<keyword evidence="3" id="KW-0963">Cytoplasm</keyword>
<keyword evidence="6" id="KW-0966">Cell projection</keyword>
<evidence type="ECO:0000256" key="1">
    <source>
        <dbReference type="ARBA" id="ARBA00004138"/>
    </source>
</evidence>
<dbReference type="Proteomes" id="UP000618931">
    <property type="component" value="Unassembled WGS sequence"/>
</dbReference>
<dbReference type="RefSeq" id="WP_196293488.1">
    <property type="nucleotide sequence ID" value="NZ_JADQDM010000006.1"/>
</dbReference>
<evidence type="ECO:0000256" key="7">
    <source>
        <dbReference type="SAM" id="SignalP"/>
    </source>
</evidence>
<gene>
    <name evidence="9" type="ORF">I2H31_13045</name>
</gene>
<feature type="domain" description="Fibronectin type-III" evidence="8">
    <location>
        <begin position="744"/>
        <end position="835"/>
    </location>
</feature>
<dbReference type="SUPFAM" id="SSF49265">
    <property type="entry name" value="Fibronectin type III"/>
    <property type="match status" value="3"/>
</dbReference>
<reference evidence="9 10" key="1">
    <citation type="submission" date="2020-11" db="EMBL/GenBank/DDBJ databases">
        <authorList>
            <person name="Kim M.K."/>
        </authorList>
    </citation>
    <scope>NUCLEOTIDE SEQUENCE [LARGE SCALE GENOMIC DNA]</scope>
    <source>
        <strain evidence="9 10">BT662</strain>
    </source>
</reference>
<proteinExistence type="predicted"/>
<dbReference type="InterPro" id="IPR050991">
    <property type="entry name" value="ECM_Regulatory_Proteins"/>
</dbReference>
<evidence type="ECO:0000256" key="4">
    <source>
        <dbReference type="ARBA" id="ARBA00022737"/>
    </source>
</evidence>
<accession>A0ABS0I505</accession>
<dbReference type="InterPro" id="IPR013783">
    <property type="entry name" value="Ig-like_fold"/>
</dbReference>
<name>A0ABS0I505_9BACT</name>
<dbReference type="EMBL" id="JADQDM010000006">
    <property type="protein sequence ID" value="MBF9222030.1"/>
    <property type="molecule type" value="Genomic_DNA"/>
</dbReference>
<dbReference type="PROSITE" id="PS50853">
    <property type="entry name" value="FN3"/>
    <property type="match status" value="4"/>
</dbReference>
<sequence>MKQSITVQQPAFGARLLLFLLLWGPLGAWAQTQTPTTIAPISLGAAAYTQNFNTLAASSTSSTVPAGFGFSETNVGTGTSANNTYTAVTVTASSSPSTGDTYSFGFGSTTTTDRAFGSVRSGSLAAQFGFAFTNNTGSTITSLSVGYTGELYRLAGSSTPRNASDRLDFQYSLNATSLNAGTFVDVDALDYVGPVNTNTSSTGYDGNATANRAAISGTITGLNIADGATFYIRWNDFDAPGADDALAIDDFTITATTAAPCNAPTGLGTANITSTTADVTFTGSASATGGYTVTTSPASATQTGAAGATSVGLSGLTPNTAYTASIVSNCAGGAVSSAATVTFTTSAASTPCDAPTALGVSAVTNSTATVSFTGSATATGGYTLTTTPATSSQTLPAGATLANLTGLTAGTAYTVNIVSNCGAGGASSPATATFTTTSVCAAPTGLAAANVTTTSADVTFTGSGSATGYTVTTSPTTTTQTLPANATSVSFVSLTPGTAYTVSIVSNCAGGATATAATTTFTTATPPVPSISIAAVNTAYSENFNTLATAGSANAIGTLPLGWTFDEADTNANTNYRADDGGSATGDTFSYGTGTTTDRALGTLASGSLQSTIGAAYTNNTGVPITSLLINYTGELWRLAVLSGRLDRLDFSYSTGGGTFTTATYTPFSALNFSTPATADLTAAVGARNGNAAANQTAVTGTISGLNIAPGATFFIRWVDPDITGNDDGLAIDNFSLTANPVVPCGAPTIAGVSTAPTTASVTLTPGPDGGTTFTVTATPAGGGTPVTATGTSPVSLTGLTPGTSYSVTATSTCNAGFSSPSATSAATPLTTPAAPTASLFVRRNNVGYPNNGAAYDFGNQTLATSSAPVSFTLANNGTGALTISSITTTGNFAVSGPPPTTVAAGDTAVVSVTFTPTALGARTGTLVINSNASNAAAYTVNLTGTGTAVPTPEIDVQQTSTGTSYASGSTFSGFPTTTVGSFSPVAFTVLNTGTAPLTISSTVPSGDFSIASSGNPPYVIPGGGSLALSFIFGPTAPGTRTGSVTLTNNDADEATYVINLSGNATAATLPNLTVTTGTPLAPTPIAGNYNDVTIAPGGYAALAGPLTVAGTLTIQNGGGLAQGGLGQACQPLTGTGSFVLQADGTLAICDPLGISPTGVPTGAVLLTGTRTYSPLANYIYTGNAAQVTGTGLPSTVQALGVQNVAGVTLSQALSLTQGLNLGLGNLITNGRTFTLLSSAAGTAGVVNGGGVVVGTATVQRYINSANAIGYRHYSAPVSNTTFGDLATTGFSPVFNVIYNSSPTPSTLTTFPTVFGYDQSRIATVNSNYGSFDKGWFSPSGPTDAMVVGKGYTVNAPNTALVDFVGTLNNGAQNSGVLARGTDAAAGWHLLGNPYPSPLDWNTVTPAQRPGMDAAIYVFESAGQYGGSYRASVNGVGGNANSSQPIVVAGQGYFVRVSAGQTSGQVNLTNLNRVNTFGPQPSFGRGTTDIRPQVALTLQGASVADAAYVYFEAGATAGKDVEFDATKLPNSHGLNLSSLAGGEALAINGLPALGAATVLVPLHVAAPQAGSYSLTASSVANFTGTVTLIDGLTGTRTALSTGSRYAFALASPTAAGRFTLEVGPAAAPLATAAQVLAAQVQLFPNPASGAFRLQLPVLSSKVAVPATLVNALGQTVRSRTLSAPAGQALDAEFDVRGLAAGVYTLRLSLDGTPVVRKVVVQ</sequence>
<dbReference type="NCBIfam" id="TIGR04183">
    <property type="entry name" value="Por_Secre_tail"/>
    <property type="match status" value="1"/>
</dbReference>
<feature type="chain" id="PRO_5045441719" evidence="7">
    <location>
        <begin position="31"/>
        <end position="1721"/>
    </location>
</feature>
<dbReference type="CDD" id="cd00063">
    <property type="entry name" value="FN3"/>
    <property type="match status" value="3"/>
</dbReference>
<dbReference type="PANTHER" id="PTHR46708:SF2">
    <property type="entry name" value="FIBRONECTIN TYPE-III DOMAIN-CONTAINING PROTEIN"/>
    <property type="match status" value="1"/>
</dbReference>
<evidence type="ECO:0000313" key="9">
    <source>
        <dbReference type="EMBL" id="MBF9222030.1"/>
    </source>
</evidence>
<feature type="domain" description="Fibronectin type-III" evidence="8">
    <location>
        <begin position="442"/>
        <end position="528"/>
    </location>
</feature>
<dbReference type="InterPro" id="IPR003961">
    <property type="entry name" value="FN3_dom"/>
</dbReference>
<keyword evidence="7" id="KW-0732">Signal</keyword>
<feature type="signal peptide" evidence="7">
    <location>
        <begin position="1"/>
        <end position="30"/>
    </location>
</feature>
<protein>
    <submittedName>
        <fullName evidence="9">Fibronectin type III domain-containing protein</fullName>
    </submittedName>
</protein>
<dbReference type="PANTHER" id="PTHR46708">
    <property type="entry name" value="TENASCIN"/>
    <property type="match status" value="1"/>
</dbReference>
<evidence type="ECO:0000256" key="6">
    <source>
        <dbReference type="ARBA" id="ARBA00023273"/>
    </source>
</evidence>
<comment type="caution">
    <text evidence="9">The sequence shown here is derived from an EMBL/GenBank/DDBJ whole genome shotgun (WGS) entry which is preliminary data.</text>
</comment>
<evidence type="ECO:0000259" key="8">
    <source>
        <dbReference type="PROSITE" id="PS50853"/>
    </source>
</evidence>
<keyword evidence="5" id="KW-0969">Cilium</keyword>
<evidence type="ECO:0000256" key="3">
    <source>
        <dbReference type="ARBA" id="ARBA00022490"/>
    </source>
</evidence>
<dbReference type="InterPro" id="IPR053879">
    <property type="entry name" value="HYDIN_VesB_CFA65-like_Ig"/>
</dbReference>
<dbReference type="NCBIfam" id="NF012200">
    <property type="entry name" value="choice_anch_D"/>
    <property type="match status" value="2"/>
</dbReference>
<dbReference type="Pfam" id="PF00041">
    <property type="entry name" value="fn3"/>
    <property type="match status" value="3"/>
</dbReference>
<keyword evidence="10" id="KW-1185">Reference proteome</keyword>
<organism evidence="9 10">
    <name type="scientific">Hymenobacter ruricola</name>
    <dbReference type="NCBI Taxonomy" id="2791023"/>
    <lineage>
        <taxon>Bacteria</taxon>
        <taxon>Pseudomonadati</taxon>
        <taxon>Bacteroidota</taxon>
        <taxon>Cytophagia</taxon>
        <taxon>Cytophagales</taxon>
        <taxon>Hymenobacteraceae</taxon>
        <taxon>Hymenobacter</taxon>
    </lineage>
</organism>
<evidence type="ECO:0000256" key="2">
    <source>
        <dbReference type="ARBA" id="ARBA00004496"/>
    </source>
</evidence>
<evidence type="ECO:0000313" key="10">
    <source>
        <dbReference type="Proteomes" id="UP000618931"/>
    </source>
</evidence>
<dbReference type="Pfam" id="PF22544">
    <property type="entry name" value="HYDIN_VesB_CFA65-like_Ig"/>
    <property type="match status" value="1"/>
</dbReference>
<dbReference type="SMART" id="SM00060">
    <property type="entry name" value="FN3"/>
    <property type="match status" value="4"/>
</dbReference>
<dbReference type="Gene3D" id="2.60.40.10">
    <property type="entry name" value="Immunoglobulins"/>
    <property type="match status" value="6"/>
</dbReference>
<evidence type="ECO:0000256" key="5">
    <source>
        <dbReference type="ARBA" id="ARBA00023069"/>
    </source>
</evidence>
<feature type="domain" description="Fibronectin type-III" evidence="8">
    <location>
        <begin position="263"/>
        <end position="348"/>
    </location>
</feature>
<comment type="subcellular location">
    <subcellularLocation>
        <location evidence="1">Cell projection</location>
        <location evidence="1">Cilium</location>
    </subcellularLocation>
    <subcellularLocation>
        <location evidence="2">Cytoplasm</location>
    </subcellularLocation>
</comment>
<dbReference type="InterPro" id="IPR036116">
    <property type="entry name" value="FN3_sf"/>
</dbReference>
<feature type="domain" description="Fibronectin type-III" evidence="8">
    <location>
        <begin position="354"/>
        <end position="439"/>
    </location>
</feature>
<dbReference type="InterPro" id="IPR026444">
    <property type="entry name" value="Secre_tail"/>
</dbReference>
<keyword evidence="4" id="KW-0677">Repeat</keyword>